<evidence type="ECO:0000256" key="4">
    <source>
        <dbReference type="ARBA" id="ARBA00022824"/>
    </source>
</evidence>
<keyword evidence="9" id="KW-0732">Signal</keyword>
<protein>
    <submittedName>
        <fullName evidence="10">Calnexin</fullName>
    </submittedName>
</protein>
<dbReference type="InterPro" id="IPR001580">
    <property type="entry name" value="Calret/calnex"/>
</dbReference>
<dbReference type="KEGG" id="clus:A9F13_16g01320"/>
<dbReference type="GO" id="GO:0005509">
    <property type="term" value="F:calcium ion binding"/>
    <property type="evidence" value="ECO:0007669"/>
    <property type="project" value="InterPro"/>
</dbReference>
<evidence type="ECO:0000256" key="7">
    <source>
        <dbReference type="ARBA" id="ARBA00023186"/>
    </source>
</evidence>
<dbReference type="SUPFAM" id="SSF63887">
    <property type="entry name" value="P-domain of calnexin/calreticulin"/>
    <property type="match status" value="1"/>
</dbReference>
<dbReference type="PRINTS" id="PR00626">
    <property type="entry name" value="CALRETICULIN"/>
</dbReference>
<evidence type="ECO:0000313" key="10">
    <source>
        <dbReference type="EMBL" id="OVF07024.1"/>
    </source>
</evidence>
<dbReference type="GO" id="GO:0006457">
    <property type="term" value="P:protein folding"/>
    <property type="evidence" value="ECO:0007669"/>
    <property type="project" value="InterPro"/>
</dbReference>
<dbReference type="InterPro" id="IPR009033">
    <property type="entry name" value="Calreticulin/calnexin_P_dom_sf"/>
</dbReference>
<keyword evidence="7 9" id="KW-0143">Chaperone</keyword>
<comment type="similarity">
    <text evidence="2 9">Belongs to the calreticulin family.</text>
</comment>
<keyword evidence="6 9" id="KW-0472">Membrane</keyword>
<evidence type="ECO:0000313" key="11">
    <source>
        <dbReference type="Proteomes" id="UP000195602"/>
    </source>
</evidence>
<organism evidence="10 11">
    <name type="scientific">Clavispora lusitaniae</name>
    <name type="common">Candida lusitaniae</name>
    <dbReference type="NCBI Taxonomy" id="36911"/>
    <lineage>
        <taxon>Eukaryota</taxon>
        <taxon>Fungi</taxon>
        <taxon>Dikarya</taxon>
        <taxon>Ascomycota</taxon>
        <taxon>Saccharomycotina</taxon>
        <taxon>Pichiomycetes</taxon>
        <taxon>Metschnikowiaceae</taxon>
        <taxon>Clavispora</taxon>
    </lineage>
</organism>
<dbReference type="Gene3D" id="2.60.120.200">
    <property type="match status" value="1"/>
</dbReference>
<dbReference type="AlphaFoldDB" id="A0AA91T0E3"/>
<dbReference type="GO" id="GO:0051082">
    <property type="term" value="F:unfolded protein binding"/>
    <property type="evidence" value="ECO:0007669"/>
    <property type="project" value="InterPro"/>
</dbReference>
<keyword evidence="5 9" id="KW-1133">Transmembrane helix</keyword>
<dbReference type="Proteomes" id="UP000195602">
    <property type="component" value="Unassembled WGS sequence"/>
</dbReference>
<keyword evidence="8" id="KW-1015">Disulfide bond</keyword>
<evidence type="ECO:0000256" key="1">
    <source>
        <dbReference type="ARBA" id="ARBA00004389"/>
    </source>
</evidence>
<evidence type="ECO:0000256" key="6">
    <source>
        <dbReference type="ARBA" id="ARBA00023136"/>
    </source>
</evidence>
<feature type="signal peptide" evidence="9">
    <location>
        <begin position="1"/>
        <end position="18"/>
    </location>
</feature>
<gene>
    <name evidence="10" type="ORF">A9F13_16g01320</name>
</gene>
<dbReference type="Gene3D" id="2.10.250.10">
    <property type="entry name" value="Calreticulin/calnexin, P domain"/>
    <property type="match status" value="1"/>
</dbReference>
<evidence type="ECO:0000256" key="5">
    <source>
        <dbReference type="ARBA" id="ARBA00022989"/>
    </source>
</evidence>
<dbReference type="GO" id="GO:0036503">
    <property type="term" value="P:ERAD pathway"/>
    <property type="evidence" value="ECO:0007669"/>
    <property type="project" value="TreeGrafter"/>
</dbReference>
<dbReference type="PANTHER" id="PTHR11073">
    <property type="entry name" value="CALRETICULIN AND CALNEXIN"/>
    <property type="match status" value="1"/>
</dbReference>
<dbReference type="GO" id="GO:0005789">
    <property type="term" value="C:endoplasmic reticulum membrane"/>
    <property type="evidence" value="ECO:0007669"/>
    <property type="project" value="UniProtKB-SubCell"/>
</dbReference>
<dbReference type="PROSITE" id="PS00804">
    <property type="entry name" value="CALRETICULIN_2"/>
    <property type="match status" value="1"/>
</dbReference>
<dbReference type="InterPro" id="IPR018124">
    <property type="entry name" value="Calret/calnex_CS"/>
</dbReference>
<keyword evidence="3 9" id="KW-0812">Transmembrane</keyword>
<keyword evidence="4 9" id="KW-0256">Endoplasmic reticulum</keyword>
<sequence>MKLSALAKIAVFLHGVYGIAFEPYNVSSLSKSSFFEQFDYDSVQSSHWVPSRGEKSDGSKYLGEWAVEEPKVYPGFAGDRALVMKSEAAYYAISRRLDTPLKTAKSDVVLQFEVKFQDGITCGGAYVKLLTDSSDQDHFSDRTPFEIMFGPDLCGSSNRVLFIVKTQVGSEVVESRIRTPPMARENRLSNLYTLVLRKNYDVEIRINGDVAKASNLFTPHFMVPPLSEPEYIEDAEATKPDDWDDRRFVEDETAHKPDNWDSDHGAMWIPNPDIEKPAGWNDDETQPEYIRDPEAEKPQDWDETEDGEWKAPLIRNPLCLYGCGHWEAPKIVNPNYKGAWVPPQIPNPNYQGEWTPPKMKNPAYTGKNEIDFSPVEALGIEVWSMQAGVSFDNIYLGHSVKEAQKIGNATFVPKSEAEYADYEKNKPKPKHEPAKPPRSFEDMLEDESVSQFSQFVEFLRLLVWTRYMSVKDFWAMFEADPVYTISSHPFRFAFYCAVFLIVFTFVFGAINIVAFMVLKKDTPAAPEKKEKEAEKEKIKELSEEEVLEIIRGTGASRGQTAPRRRN</sequence>
<feature type="chain" id="PRO_5041516728" evidence="9">
    <location>
        <begin position="19"/>
        <end position="566"/>
    </location>
</feature>
<evidence type="ECO:0000256" key="3">
    <source>
        <dbReference type="ARBA" id="ARBA00022692"/>
    </source>
</evidence>
<dbReference type="PROSITE" id="PS00803">
    <property type="entry name" value="CALRETICULIN_1"/>
    <property type="match status" value="1"/>
</dbReference>
<accession>A0AA91T0E3</accession>
<name>A0AA91T0E3_CLALS</name>
<feature type="disulfide bond" evidence="8">
    <location>
        <begin position="122"/>
        <end position="154"/>
    </location>
</feature>
<evidence type="ECO:0000256" key="9">
    <source>
        <dbReference type="RuleBase" id="RU362126"/>
    </source>
</evidence>
<comment type="caution">
    <text evidence="10">The sequence shown here is derived from an EMBL/GenBank/DDBJ whole genome shotgun (WGS) entry which is preliminary data.</text>
</comment>
<reference evidence="10 11" key="1">
    <citation type="submission" date="2017-04" db="EMBL/GenBank/DDBJ databases">
        <title>Draft genome of the yeast Clavispora lusitaniae type strain CBS 6936.</title>
        <authorList>
            <person name="Durrens P."/>
            <person name="Klopp C."/>
            <person name="Biteau N."/>
            <person name="Fitton-Ouhabi V."/>
            <person name="Dementhon K."/>
            <person name="Accoceberry I."/>
            <person name="Sherman D.J."/>
            <person name="Noel T."/>
        </authorList>
    </citation>
    <scope>NUCLEOTIDE SEQUENCE [LARGE SCALE GENOMIC DNA]</scope>
    <source>
        <strain evidence="10 11">CBS 6936</strain>
    </source>
</reference>
<dbReference type="Pfam" id="PF00262">
    <property type="entry name" value="Calreticulin"/>
    <property type="match status" value="1"/>
</dbReference>
<dbReference type="PANTHER" id="PTHR11073:SF1">
    <property type="entry name" value="CALNEXIN 14D-RELATED"/>
    <property type="match status" value="1"/>
</dbReference>
<evidence type="ECO:0000256" key="8">
    <source>
        <dbReference type="PIRSR" id="PIRSR601580-3"/>
    </source>
</evidence>
<dbReference type="FunFam" id="2.10.250.10:FF:000001">
    <property type="entry name" value="Calnexin homolog"/>
    <property type="match status" value="1"/>
</dbReference>
<comment type="subcellular location">
    <subcellularLocation>
        <location evidence="1">Endoplasmic reticulum membrane</location>
        <topology evidence="1">Single-pass membrane protein</topology>
    </subcellularLocation>
</comment>
<dbReference type="InterPro" id="IPR013320">
    <property type="entry name" value="ConA-like_dom_sf"/>
</dbReference>
<dbReference type="EMBL" id="LYUB02000016">
    <property type="protein sequence ID" value="OVF07024.1"/>
    <property type="molecule type" value="Genomic_DNA"/>
</dbReference>
<feature type="transmembrane region" description="Helical" evidence="9">
    <location>
        <begin position="492"/>
        <end position="518"/>
    </location>
</feature>
<dbReference type="SUPFAM" id="SSF49899">
    <property type="entry name" value="Concanavalin A-like lectins/glucanases"/>
    <property type="match status" value="2"/>
</dbReference>
<proteinExistence type="inferred from homology"/>
<evidence type="ECO:0000256" key="2">
    <source>
        <dbReference type="ARBA" id="ARBA00010983"/>
    </source>
</evidence>